<gene>
    <name evidence="4" type="ORF">G7Z17_g13015</name>
</gene>
<reference evidence="4" key="1">
    <citation type="submission" date="2020-03" db="EMBL/GenBank/DDBJ databases">
        <title>Draft Genome Sequence of Cylindrodendrum hubeiense.</title>
        <authorList>
            <person name="Buettner E."/>
            <person name="Kellner H."/>
        </authorList>
    </citation>
    <scope>NUCLEOTIDE SEQUENCE</scope>
    <source>
        <strain evidence="4">IHI 201604</strain>
    </source>
</reference>
<dbReference type="Gene3D" id="1.10.30.10">
    <property type="entry name" value="High mobility group box domain"/>
    <property type="match status" value="2"/>
</dbReference>
<comment type="caution">
    <text evidence="4">The sequence shown here is derived from an EMBL/GenBank/DDBJ whole genome shotgun (WGS) entry which is preliminary data.</text>
</comment>
<dbReference type="InterPro" id="IPR036910">
    <property type="entry name" value="HMG_box_dom_sf"/>
</dbReference>
<dbReference type="EMBL" id="JAANBB010000664">
    <property type="protein sequence ID" value="KAF7536614.1"/>
    <property type="molecule type" value="Genomic_DNA"/>
</dbReference>
<dbReference type="GO" id="GO:0005634">
    <property type="term" value="C:nucleus"/>
    <property type="evidence" value="ECO:0007669"/>
    <property type="project" value="UniProtKB-UniRule"/>
</dbReference>
<organism evidence="4 5">
    <name type="scientific">Cylindrodendrum hubeiense</name>
    <dbReference type="NCBI Taxonomy" id="595255"/>
    <lineage>
        <taxon>Eukaryota</taxon>
        <taxon>Fungi</taxon>
        <taxon>Dikarya</taxon>
        <taxon>Ascomycota</taxon>
        <taxon>Pezizomycotina</taxon>
        <taxon>Sordariomycetes</taxon>
        <taxon>Hypocreomycetidae</taxon>
        <taxon>Hypocreales</taxon>
        <taxon>Nectriaceae</taxon>
        <taxon>Cylindrodendrum</taxon>
    </lineage>
</organism>
<evidence type="ECO:0000259" key="3">
    <source>
        <dbReference type="PROSITE" id="PS50118"/>
    </source>
</evidence>
<dbReference type="PROSITE" id="PS50118">
    <property type="entry name" value="HMG_BOX_2"/>
    <property type="match status" value="1"/>
</dbReference>
<evidence type="ECO:0000256" key="1">
    <source>
        <dbReference type="ARBA" id="ARBA00023125"/>
    </source>
</evidence>
<dbReference type="AlphaFoldDB" id="A0A9P5L2L6"/>
<proteinExistence type="predicted"/>
<feature type="domain" description="HMG box" evidence="3">
    <location>
        <begin position="102"/>
        <end position="168"/>
    </location>
</feature>
<dbReference type="Pfam" id="PF00505">
    <property type="entry name" value="HMG_box"/>
    <property type="match status" value="1"/>
</dbReference>
<dbReference type="InterPro" id="IPR009071">
    <property type="entry name" value="HMG_box_dom"/>
</dbReference>
<evidence type="ECO:0000313" key="5">
    <source>
        <dbReference type="Proteomes" id="UP000722485"/>
    </source>
</evidence>
<keyword evidence="2" id="KW-0539">Nucleus</keyword>
<dbReference type="GO" id="GO:0003677">
    <property type="term" value="F:DNA binding"/>
    <property type="evidence" value="ECO:0007669"/>
    <property type="project" value="UniProtKB-UniRule"/>
</dbReference>
<evidence type="ECO:0000313" key="4">
    <source>
        <dbReference type="EMBL" id="KAF7536614.1"/>
    </source>
</evidence>
<dbReference type="OrthoDB" id="1919336at2759"/>
<protein>
    <recommendedName>
        <fullName evidence="3">HMG box domain-containing protein</fullName>
    </recommendedName>
</protein>
<dbReference type="SMART" id="SM00398">
    <property type="entry name" value="HMG"/>
    <property type="match status" value="2"/>
</dbReference>
<keyword evidence="5" id="KW-1185">Reference proteome</keyword>
<sequence length="211" mass="23477">MDPPALPETAWVVYITQQVKPGEQDLTSRMKEISASFKKLYSYEREPLEATAKANRAINEEKYKAWVETHSPERIYLANQARRRLARKTDKNVRTIRDERLPKSAGGAYNAFIKSRFASGGSTGGSLVDTVKALGQEWNALSDAEKRSYEDQVAEQTAKYAADIEDIRAKAKVLQAEAKIEAEKKAAEARAKTNAKAAEVRARAKADAESK</sequence>
<keyword evidence="1 2" id="KW-0238">DNA-binding</keyword>
<dbReference type="PANTHER" id="PTHR48112">
    <property type="entry name" value="HIGH MOBILITY GROUP PROTEIN DSP1"/>
    <property type="match status" value="1"/>
</dbReference>
<dbReference type="InterPro" id="IPR050342">
    <property type="entry name" value="HMGB"/>
</dbReference>
<name>A0A9P5L2L6_9HYPO</name>
<dbReference type="SUPFAM" id="SSF47095">
    <property type="entry name" value="HMG-box"/>
    <property type="match status" value="2"/>
</dbReference>
<dbReference type="Proteomes" id="UP000722485">
    <property type="component" value="Unassembled WGS sequence"/>
</dbReference>
<evidence type="ECO:0000256" key="2">
    <source>
        <dbReference type="PROSITE-ProRule" id="PRU00267"/>
    </source>
</evidence>
<feature type="DNA-binding region" description="HMG box" evidence="2">
    <location>
        <begin position="102"/>
        <end position="168"/>
    </location>
</feature>
<accession>A0A9P5L2L6</accession>
<dbReference type="PANTHER" id="PTHR48112:SF22">
    <property type="entry name" value="MITOCHONDRIAL TRANSCRIPTION FACTOR A, ISOFORM B"/>
    <property type="match status" value="1"/>
</dbReference>